<accession>A0A6N4DXW1</accession>
<protein>
    <submittedName>
        <fullName evidence="4">Mannose-1-phosphate guanylyltransferase</fullName>
    </submittedName>
</protein>
<feature type="domain" description="Nucleotidyl transferase" evidence="3">
    <location>
        <begin position="1"/>
        <end position="113"/>
    </location>
</feature>
<dbReference type="InterPro" id="IPR050065">
    <property type="entry name" value="GlmU-like"/>
</dbReference>
<evidence type="ECO:0000256" key="1">
    <source>
        <dbReference type="ARBA" id="ARBA00022679"/>
    </source>
</evidence>
<dbReference type="Proteomes" id="UP000250928">
    <property type="component" value="Unassembled WGS sequence"/>
</dbReference>
<dbReference type="EMBL" id="PQCO01000197">
    <property type="protein sequence ID" value="PUE01646.1"/>
    <property type="molecule type" value="Genomic_DNA"/>
</dbReference>
<dbReference type="PANTHER" id="PTHR43584">
    <property type="entry name" value="NUCLEOTIDYL TRANSFERASE"/>
    <property type="match status" value="1"/>
</dbReference>
<evidence type="ECO:0000313" key="4">
    <source>
        <dbReference type="EMBL" id="PUE01646.1"/>
    </source>
</evidence>
<dbReference type="PANTHER" id="PTHR43584:SF8">
    <property type="entry name" value="N-ACETYLMURAMATE ALPHA-1-PHOSPHATE URIDYLYLTRANSFERASE"/>
    <property type="match status" value="1"/>
</dbReference>
<dbReference type="GO" id="GO:0016779">
    <property type="term" value="F:nucleotidyltransferase activity"/>
    <property type="evidence" value="ECO:0007669"/>
    <property type="project" value="UniProtKB-KW"/>
</dbReference>
<dbReference type="SUPFAM" id="SSF53448">
    <property type="entry name" value="Nucleotide-diphospho-sugar transferases"/>
    <property type="match status" value="1"/>
</dbReference>
<keyword evidence="1 4" id="KW-0808">Transferase</keyword>
<evidence type="ECO:0000313" key="5">
    <source>
        <dbReference type="Proteomes" id="UP000250928"/>
    </source>
</evidence>
<proteinExistence type="predicted"/>
<dbReference type="AlphaFoldDB" id="A0A6N4DXW1"/>
<evidence type="ECO:0000259" key="3">
    <source>
        <dbReference type="Pfam" id="PF00483"/>
    </source>
</evidence>
<name>A0A6N4DXW1_9GAMM</name>
<sequence length="221" mass="23290">MILAAGRGERMRPLTDHTPKPLLPVGGRPLILHHIEKLVAAGIPRLVINHAHLGRQIVEYLGDGARYGASITYSPEPEGALETGGGILNALPLLGDAPFLVVNGDVWSDLDYEGLRSPPGRLAHLVLVDNPSHHPDGDFVLDDAGGVWDRAGARLTFSGVGVYRAALFQGCGGGAFPLAPLLRGAMARGQVSGEHHRGQWLDIGTPQRLAQLERLLGGGGG</sequence>
<keyword evidence="2 4" id="KW-0548">Nucleotidyltransferase</keyword>
<gene>
    <name evidence="4" type="ORF">C3L24_07605</name>
</gene>
<dbReference type="InterPro" id="IPR029044">
    <property type="entry name" value="Nucleotide-diphossugar_trans"/>
</dbReference>
<organism evidence="4 5">
    <name type="scientific">Candidatus Sedimenticola endophacoides</name>
    <dbReference type="NCBI Taxonomy" id="2548426"/>
    <lineage>
        <taxon>Bacteria</taxon>
        <taxon>Pseudomonadati</taxon>
        <taxon>Pseudomonadota</taxon>
        <taxon>Gammaproteobacteria</taxon>
        <taxon>Chromatiales</taxon>
        <taxon>Sedimenticolaceae</taxon>
        <taxon>Sedimenticola</taxon>
    </lineage>
</organism>
<dbReference type="CDD" id="cd06422">
    <property type="entry name" value="NTP_transferase_like_1"/>
    <property type="match status" value="1"/>
</dbReference>
<dbReference type="NCBIfam" id="NF045761">
    <property type="entry name" value="NAMPUrTaseMurU"/>
    <property type="match status" value="1"/>
</dbReference>
<reference evidence="4 5" key="1">
    <citation type="submission" date="2018-01" db="EMBL/GenBank/DDBJ databases">
        <title>Novel co-symbiosis in the lucinid bivalve Phacoides pectinatus.</title>
        <authorList>
            <person name="Lim S.J."/>
            <person name="Davis B.G."/>
            <person name="Gill D.E."/>
            <person name="Engel A.S."/>
            <person name="Anderson L.C."/>
            <person name="Campbell B.J."/>
        </authorList>
    </citation>
    <scope>NUCLEOTIDE SEQUENCE [LARGE SCALE GENOMIC DNA]</scope>
    <source>
        <strain evidence="4">N3_P5</strain>
    </source>
</reference>
<comment type="caution">
    <text evidence="4">The sequence shown here is derived from an EMBL/GenBank/DDBJ whole genome shotgun (WGS) entry which is preliminary data.</text>
</comment>
<dbReference type="Gene3D" id="3.90.550.10">
    <property type="entry name" value="Spore Coat Polysaccharide Biosynthesis Protein SpsA, Chain A"/>
    <property type="match status" value="1"/>
</dbReference>
<dbReference type="InterPro" id="IPR054790">
    <property type="entry name" value="MurU"/>
</dbReference>
<dbReference type="InterPro" id="IPR005835">
    <property type="entry name" value="NTP_transferase_dom"/>
</dbReference>
<dbReference type="Pfam" id="PF00483">
    <property type="entry name" value="NTP_transferase"/>
    <property type="match status" value="1"/>
</dbReference>
<evidence type="ECO:0000256" key="2">
    <source>
        <dbReference type="ARBA" id="ARBA00022695"/>
    </source>
</evidence>